<accession>A0A5K3FW44</accession>
<organism evidence="1">
    <name type="scientific">Mesocestoides corti</name>
    <name type="common">Flatworm</name>
    <dbReference type="NCBI Taxonomy" id="53468"/>
    <lineage>
        <taxon>Eukaryota</taxon>
        <taxon>Metazoa</taxon>
        <taxon>Spiralia</taxon>
        <taxon>Lophotrochozoa</taxon>
        <taxon>Platyhelminthes</taxon>
        <taxon>Cestoda</taxon>
        <taxon>Eucestoda</taxon>
        <taxon>Cyclophyllidea</taxon>
        <taxon>Mesocestoididae</taxon>
        <taxon>Mesocestoides</taxon>
    </lineage>
</organism>
<dbReference type="WBParaSite" id="MCU_012401-RA">
    <property type="protein sequence ID" value="MCU_012401-RA"/>
    <property type="gene ID" value="MCU_012401"/>
</dbReference>
<dbReference type="AlphaFoldDB" id="A0A5K3FW44"/>
<sequence length="92" mass="10308">MSRPGGVSVYRSPSAEEIERFTPVLRNYITEKLGKEPKLVEIRRINSQVTDKLTYILEVLHESGVWKITLSEAPQDNGVTLSVVGHESLTVN</sequence>
<evidence type="ECO:0000313" key="1">
    <source>
        <dbReference type="WBParaSite" id="MCU_012401-RA"/>
    </source>
</evidence>
<reference evidence="1" key="1">
    <citation type="submission" date="2019-11" db="UniProtKB">
        <authorList>
            <consortium name="WormBaseParasite"/>
        </authorList>
    </citation>
    <scope>IDENTIFICATION</scope>
</reference>
<protein>
    <submittedName>
        <fullName evidence="1">PepSY domain-containing protein</fullName>
    </submittedName>
</protein>
<name>A0A5K3FW44_MESCO</name>
<proteinExistence type="predicted"/>